<dbReference type="InterPro" id="IPR002645">
    <property type="entry name" value="STAS_dom"/>
</dbReference>
<dbReference type="AlphaFoldDB" id="A0A2U3NLN4"/>
<dbReference type="InterPro" id="IPR050267">
    <property type="entry name" value="Anti-sigma-factor_SerPK"/>
</dbReference>
<dbReference type="Proteomes" id="UP000240988">
    <property type="component" value="Unassembled WGS sequence"/>
</dbReference>
<proteinExistence type="predicted"/>
<dbReference type="PANTHER" id="PTHR35526">
    <property type="entry name" value="ANTI-SIGMA-F FACTOR RSBW-RELATED"/>
    <property type="match status" value="1"/>
</dbReference>
<evidence type="ECO:0000313" key="3">
    <source>
        <dbReference type="Proteomes" id="UP000240988"/>
    </source>
</evidence>
<reference evidence="2 3" key="1">
    <citation type="submission" date="2017-01" db="EMBL/GenBank/DDBJ databases">
        <authorList>
            <consortium name="Urmite Genomes"/>
        </authorList>
    </citation>
    <scope>NUCLEOTIDE SEQUENCE [LARGE SCALE GENOMIC DNA]</scope>
    <source>
        <strain evidence="2 3">AB57</strain>
    </source>
</reference>
<dbReference type="RefSeq" id="WP_077085935.1">
    <property type="nucleotide sequence ID" value="NZ_LT721901.1"/>
</dbReference>
<dbReference type="STRING" id="1841860.GCA_900157375_00231"/>
<dbReference type="EMBL" id="FUFA01000001">
    <property type="protein sequence ID" value="SPM32432.1"/>
    <property type="molecule type" value="Genomic_DNA"/>
</dbReference>
<organism evidence="2 3">
    <name type="scientific">Mycobacterium rhizamassiliense</name>
    <dbReference type="NCBI Taxonomy" id="1841860"/>
    <lineage>
        <taxon>Bacteria</taxon>
        <taxon>Bacillati</taxon>
        <taxon>Actinomycetota</taxon>
        <taxon>Actinomycetes</taxon>
        <taxon>Mycobacteriales</taxon>
        <taxon>Mycobacteriaceae</taxon>
        <taxon>Mycobacterium</taxon>
    </lineage>
</organism>
<dbReference type="PROSITE" id="PS50801">
    <property type="entry name" value="STAS"/>
    <property type="match status" value="1"/>
</dbReference>
<dbReference type="OrthoDB" id="4327509at2"/>
<dbReference type="InterPro" id="IPR036513">
    <property type="entry name" value="STAS_dom_sf"/>
</dbReference>
<dbReference type="PANTHER" id="PTHR35526:SF3">
    <property type="entry name" value="ANTI-SIGMA-F FACTOR RSBW"/>
    <property type="match status" value="1"/>
</dbReference>
<accession>A0A2U3NLN4</accession>
<gene>
    <name evidence="2" type="ORF">MRAB57_230</name>
</gene>
<name>A0A2U3NLN4_9MYCO</name>
<dbReference type="Gene3D" id="3.30.565.10">
    <property type="entry name" value="Histidine kinase-like ATPase, C-terminal domain"/>
    <property type="match status" value="1"/>
</dbReference>
<dbReference type="Gene3D" id="3.30.750.24">
    <property type="entry name" value="STAS domain"/>
    <property type="match status" value="1"/>
</dbReference>
<protein>
    <submittedName>
        <fullName evidence="2">Sulfate transporter</fullName>
    </submittedName>
</protein>
<dbReference type="InterPro" id="IPR036890">
    <property type="entry name" value="HATPase_C_sf"/>
</dbReference>
<feature type="domain" description="STAS" evidence="1">
    <location>
        <begin position="8"/>
        <end position="118"/>
    </location>
</feature>
<evidence type="ECO:0000259" key="1">
    <source>
        <dbReference type="PROSITE" id="PS50801"/>
    </source>
</evidence>
<keyword evidence="3" id="KW-1185">Reference proteome</keyword>
<sequence length="252" mass="27508">MTESSTLIQIEAERHDQVAILAVSGVLDSATYRELRDAVIKAALEEPRAVVVDVNYLVVPFESAWSAFTSARWHVSTWPDVPILLVCEDQHSRRAIISVGVTRYVPVHRSRESAVDAVGDRSLDDRRWARTELPPRGVSVSLARALIRRWLAGWAQSHLIPVAGTVATVFIENVLEHTDSAPVLIVENHRDTITVAVEDHSTLPASRIEDAESGADILSGLAIVAALSRAWGSSPTSSGKTVWATVGRENQL</sequence>
<dbReference type="SUPFAM" id="SSF52091">
    <property type="entry name" value="SpoIIaa-like"/>
    <property type="match status" value="1"/>
</dbReference>
<evidence type="ECO:0000313" key="2">
    <source>
        <dbReference type="EMBL" id="SPM32432.1"/>
    </source>
</evidence>
<dbReference type="Pfam" id="PF01740">
    <property type="entry name" value="STAS"/>
    <property type="match status" value="1"/>
</dbReference>